<name>A0A7T9DIT0_9ARCH</name>
<accession>A0A7T9DIT0</accession>
<sequence>MFVNGNATTALMHLLTWNELHRLRVNAEWPITKMKAEQKVLVNFARQQNPKEGAFDFYVETPRKRIGFEVLTRPSKGKMLRKISYRDEVDEFVFVIPHDSLLPYQKTETAPGFHVRSKALPKEFAQKGLYIWLVDLAEQRIIKRAPIARIYHVESAPMKRK</sequence>
<dbReference type="AlphaFoldDB" id="A0A7T9DIT0"/>
<organism evidence="1">
    <name type="scientific">Candidatus Iainarchaeum sp</name>
    <dbReference type="NCBI Taxonomy" id="3101447"/>
    <lineage>
        <taxon>Archaea</taxon>
        <taxon>Candidatus Iainarchaeota</taxon>
        <taxon>Candidatus Iainarchaeia</taxon>
        <taxon>Candidatus Iainarchaeales</taxon>
        <taxon>Candidatus Iainarchaeaceae</taxon>
        <taxon>Candidatus Iainarchaeum</taxon>
    </lineage>
</organism>
<reference evidence="1" key="1">
    <citation type="submission" date="2020-11" db="EMBL/GenBank/DDBJ databases">
        <title>Connecting structure to function with the recovery of over 1000 high-quality activated sludge metagenome-assembled genomes encoding full-length rRNA genes using long-read sequencing.</title>
        <authorList>
            <person name="Singleton C.M."/>
            <person name="Petriglieri F."/>
            <person name="Kristensen J.M."/>
            <person name="Kirkegaard R.H."/>
            <person name="Michaelsen T.Y."/>
            <person name="Andersen M.H."/>
            <person name="Karst S.M."/>
            <person name="Dueholm M.S."/>
            <person name="Nielsen P.H."/>
            <person name="Albertsen M."/>
        </authorList>
    </citation>
    <scope>NUCLEOTIDE SEQUENCE</scope>
    <source>
        <strain evidence="1">Fred_18-Q3-R57-64_BAT3C.431</strain>
    </source>
</reference>
<protein>
    <submittedName>
        <fullName evidence="1">Uncharacterized protein</fullName>
    </submittedName>
</protein>
<dbReference type="EMBL" id="CP064981">
    <property type="protein sequence ID" value="QQR92144.1"/>
    <property type="molecule type" value="Genomic_DNA"/>
</dbReference>
<evidence type="ECO:0000313" key="1">
    <source>
        <dbReference type="EMBL" id="QQR92144.1"/>
    </source>
</evidence>
<gene>
    <name evidence="1" type="ORF">IPJ89_03200</name>
</gene>
<proteinExistence type="predicted"/>
<dbReference type="Proteomes" id="UP000596004">
    <property type="component" value="Chromosome"/>
</dbReference>